<keyword evidence="3" id="KW-1185">Reference proteome</keyword>
<dbReference type="Pfam" id="PF12680">
    <property type="entry name" value="SnoaL_2"/>
    <property type="match status" value="1"/>
</dbReference>
<feature type="domain" description="SnoaL-like" evidence="1">
    <location>
        <begin position="2"/>
        <end position="111"/>
    </location>
</feature>
<sequence>MAALDHRDLEGFVAEFHPDADFHNPIGMVLHGRAEIRSLHEKLFSPQPPPGFPSFVGTSSTGSIQSVRVLGKDVVVVDWQWTQQGARTSAGDWPDRQGTNTTVWTRENGKWGVTAWRDKDFPPGYQRPPGF</sequence>
<dbReference type="InterPro" id="IPR011944">
    <property type="entry name" value="Steroid_delta5-4_isomerase"/>
</dbReference>
<proteinExistence type="predicted"/>
<evidence type="ECO:0000313" key="3">
    <source>
        <dbReference type="Proteomes" id="UP000694257"/>
    </source>
</evidence>
<reference evidence="2 3" key="1">
    <citation type="submission" date="2021-07" db="EMBL/GenBank/DDBJ databases">
        <title>Whole Genome Sequence of Nocardia Iowensis.</title>
        <authorList>
            <person name="Lamm A."/>
            <person name="Collins-Fairclough A.M."/>
            <person name="Bunk B."/>
            <person name="Sproer C."/>
        </authorList>
    </citation>
    <scope>NUCLEOTIDE SEQUENCE [LARGE SCALE GENOMIC DNA]</scope>
    <source>
        <strain evidence="2 3">NRRL 5646</strain>
    </source>
</reference>
<dbReference type="NCBIfam" id="TIGR02246">
    <property type="entry name" value="SgcJ/EcaC family oxidoreductase"/>
    <property type="match status" value="1"/>
</dbReference>
<protein>
    <submittedName>
        <fullName evidence="2">SgcJ/EcaC family oxidoreductase</fullName>
    </submittedName>
</protein>
<dbReference type="InterPro" id="IPR037401">
    <property type="entry name" value="SnoaL-like"/>
</dbReference>
<name>A0ABX8RFP5_NOCIO</name>
<evidence type="ECO:0000259" key="1">
    <source>
        <dbReference type="Pfam" id="PF12680"/>
    </source>
</evidence>
<dbReference type="Proteomes" id="UP000694257">
    <property type="component" value="Chromosome"/>
</dbReference>
<evidence type="ECO:0000313" key="2">
    <source>
        <dbReference type="EMBL" id="QXN88181.1"/>
    </source>
</evidence>
<dbReference type="EMBL" id="CP078145">
    <property type="protein sequence ID" value="QXN88181.1"/>
    <property type="molecule type" value="Genomic_DNA"/>
</dbReference>
<accession>A0ABX8RFP5</accession>
<gene>
    <name evidence="2" type="ORF">KV110_21425</name>
</gene>
<organism evidence="2 3">
    <name type="scientific">Nocardia iowensis</name>
    <dbReference type="NCBI Taxonomy" id="204891"/>
    <lineage>
        <taxon>Bacteria</taxon>
        <taxon>Bacillati</taxon>
        <taxon>Actinomycetota</taxon>
        <taxon>Actinomycetes</taxon>
        <taxon>Mycobacteriales</taxon>
        <taxon>Nocardiaceae</taxon>
        <taxon>Nocardia</taxon>
    </lineage>
</organism>